<dbReference type="PANTHER" id="PTHR37161:SF3">
    <property type="entry name" value="HDC10475"/>
    <property type="match status" value="1"/>
</dbReference>
<dbReference type="KEGG" id="dpx:DAPPUDRAFT_117475"/>
<dbReference type="InParanoid" id="E9HST0"/>
<dbReference type="Proteomes" id="UP000000305">
    <property type="component" value="Unassembled WGS sequence"/>
</dbReference>
<dbReference type="AlphaFoldDB" id="E9HST0"/>
<dbReference type="PANTHER" id="PTHR37161">
    <property type="entry name" value="HDC10475"/>
    <property type="match status" value="1"/>
</dbReference>
<protein>
    <submittedName>
        <fullName evidence="1">Uncharacterized protein</fullName>
    </submittedName>
</protein>
<evidence type="ECO:0000313" key="1">
    <source>
        <dbReference type="EMBL" id="EFX65201.1"/>
    </source>
</evidence>
<gene>
    <name evidence="1" type="ORF">DAPPUDRAFT_117475</name>
</gene>
<name>E9HST0_DAPPU</name>
<reference evidence="1 2" key="1">
    <citation type="journal article" date="2011" name="Science">
        <title>The ecoresponsive genome of Daphnia pulex.</title>
        <authorList>
            <person name="Colbourne J.K."/>
            <person name="Pfrender M.E."/>
            <person name="Gilbert D."/>
            <person name="Thomas W.K."/>
            <person name="Tucker A."/>
            <person name="Oakley T.H."/>
            <person name="Tokishita S."/>
            <person name="Aerts A."/>
            <person name="Arnold G.J."/>
            <person name="Basu M.K."/>
            <person name="Bauer D.J."/>
            <person name="Caceres C.E."/>
            <person name="Carmel L."/>
            <person name="Casola C."/>
            <person name="Choi J.H."/>
            <person name="Detter J.C."/>
            <person name="Dong Q."/>
            <person name="Dusheyko S."/>
            <person name="Eads B.D."/>
            <person name="Frohlich T."/>
            <person name="Geiler-Samerotte K.A."/>
            <person name="Gerlach D."/>
            <person name="Hatcher P."/>
            <person name="Jogdeo S."/>
            <person name="Krijgsveld J."/>
            <person name="Kriventseva E.V."/>
            <person name="Kultz D."/>
            <person name="Laforsch C."/>
            <person name="Lindquist E."/>
            <person name="Lopez J."/>
            <person name="Manak J.R."/>
            <person name="Muller J."/>
            <person name="Pangilinan J."/>
            <person name="Patwardhan R.P."/>
            <person name="Pitluck S."/>
            <person name="Pritham E.J."/>
            <person name="Rechtsteiner A."/>
            <person name="Rho M."/>
            <person name="Rogozin I.B."/>
            <person name="Sakarya O."/>
            <person name="Salamov A."/>
            <person name="Schaack S."/>
            <person name="Shapiro H."/>
            <person name="Shiga Y."/>
            <person name="Skalitzky C."/>
            <person name="Smith Z."/>
            <person name="Souvorov A."/>
            <person name="Sung W."/>
            <person name="Tang Z."/>
            <person name="Tsuchiya D."/>
            <person name="Tu H."/>
            <person name="Vos H."/>
            <person name="Wang M."/>
            <person name="Wolf Y.I."/>
            <person name="Yamagata H."/>
            <person name="Yamada T."/>
            <person name="Ye Y."/>
            <person name="Shaw J.R."/>
            <person name="Andrews J."/>
            <person name="Crease T.J."/>
            <person name="Tang H."/>
            <person name="Lucas S.M."/>
            <person name="Robertson H.M."/>
            <person name="Bork P."/>
            <person name="Koonin E.V."/>
            <person name="Zdobnov E.M."/>
            <person name="Grigoriev I.V."/>
            <person name="Lynch M."/>
            <person name="Boore J.L."/>
        </authorList>
    </citation>
    <scope>NUCLEOTIDE SEQUENCE [LARGE SCALE GENOMIC DNA]</scope>
</reference>
<evidence type="ECO:0000313" key="2">
    <source>
        <dbReference type="Proteomes" id="UP000000305"/>
    </source>
</evidence>
<dbReference type="EMBL" id="GL732757">
    <property type="protein sequence ID" value="EFX65201.1"/>
    <property type="molecule type" value="Genomic_DNA"/>
</dbReference>
<dbReference type="InterPro" id="IPR007999">
    <property type="entry name" value="DUF745"/>
</dbReference>
<sequence length="196" mass="20324">MVWEKVIGQERESPLKTQVDAGSDLKQVSATLGLELVSLLSRIFNAASVLLDEVDGGPNTQLLREKRGIASGYGGYGGSSYGGHGHGAGGYGVGYGGAAAIAQEAANVAKAAQNAQAGAAYQAAHQAQATLAAQAVQAAQQKLGQGLVAPLAEFWGKFDSESRRNLVESLRISQNLSESLESLGISEILNPRTPKF</sequence>
<dbReference type="HOGENOM" id="CLU_1391522_0_0_1"/>
<accession>E9HST0</accession>
<keyword evidence="2" id="KW-1185">Reference proteome</keyword>
<organism evidence="1 2">
    <name type="scientific">Daphnia pulex</name>
    <name type="common">Water flea</name>
    <dbReference type="NCBI Taxonomy" id="6669"/>
    <lineage>
        <taxon>Eukaryota</taxon>
        <taxon>Metazoa</taxon>
        <taxon>Ecdysozoa</taxon>
        <taxon>Arthropoda</taxon>
        <taxon>Crustacea</taxon>
        <taxon>Branchiopoda</taxon>
        <taxon>Diplostraca</taxon>
        <taxon>Cladocera</taxon>
        <taxon>Anomopoda</taxon>
        <taxon>Daphniidae</taxon>
        <taxon>Daphnia</taxon>
    </lineage>
</organism>
<proteinExistence type="predicted"/>